<evidence type="ECO:0000259" key="7">
    <source>
        <dbReference type="PROSITE" id="PS51352"/>
    </source>
</evidence>
<dbReference type="InterPro" id="IPR017937">
    <property type="entry name" value="Thioredoxin_CS"/>
</dbReference>
<evidence type="ECO:0000313" key="8">
    <source>
        <dbReference type="EMBL" id="MFC3115600.1"/>
    </source>
</evidence>
<dbReference type="Proteomes" id="UP001595555">
    <property type="component" value="Unassembled WGS sequence"/>
</dbReference>
<reference evidence="9" key="1">
    <citation type="journal article" date="2019" name="Int. J. Syst. Evol. Microbiol.">
        <title>The Global Catalogue of Microorganisms (GCM) 10K type strain sequencing project: providing services to taxonomists for standard genome sequencing and annotation.</title>
        <authorList>
            <consortium name="The Broad Institute Genomics Platform"/>
            <consortium name="The Broad Institute Genome Sequencing Center for Infectious Disease"/>
            <person name="Wu L."/>
            <person name="Ma J."/>
        </authorList>
    </citation>
    <scope>NUCLEOTIDE SEQUENCE [LARGE SCALE GENOMIC DNA]</scope>
    <source>
        <strain evidence="9">KCTC 52237</strain>
    </source>
</reference>
<dbReference type="InterPro" id="IPR013766">
    <property type="entry name" value="Thioredoxin_domain"/>
</dbReference>
<evidence type="ECO:0000256" key="6">
    <source>
        <dbReference type="SAM" id="Phobius"/>
    </source>
</evidence>
<keyword evidence="9" id="KW-1185">Reference proteome</keyword>
<dbReference type="InterPro" id="IPR036249">
    <property type="entry name" value="Thioredoxin-like_sf"/>
</dbReference>
<dbReference type="EMBL" id="JBHRTF010000003">
    <property type="protein sequence ID" value="MFC3115600.1"/>
    <property type="molecule type" value="Genomic_DNA"/>
</dbReference>
<gene>
    <name evidence="8" type="ORF">ACFODX_08540</name>
</gene>
<keyword evidence="5" id="KW-0676">Redox-active center</keyword>
<evidence type="ECO:0000256" key="1">
    <source>
        <dbReference type="ARBA" id="ARBA00004383"/>
    </source>
</evidence>
<dbReference type="NCBIfam" id="TIGR00385">
    <property type="entry name" value="dsbE"/>
    <property type="match status" value="1"/>
</dbReference>
<dbReference type="InterPro" id="IPR050553">
    <property type="entry name" value="Thioredoxin_ResA/DsbE_sf"/>
</dbReference>
<dbReference type="PANTHER" id="PTHR42852:SF6">
    <property type="entry name" value="THIOL:DISULFIDE INTERCHANGE PROTEIN DSBE"/>
    <property type="match status" value="1"/>
</dbReference>
<dbReference type="PROSITE" id="PS51352">
    <property type="entry name" value="THIOREDOXIN_2"/>
    <property type="match status" value="1"/>
</dbReference>
<comment type="similarity">
    <text evidence="2">Belongs to the thioredoxin family. DsbE subfamily.</text>
</comment>
<dbReference type="Gene3D" id="3.40.30.10">
    <property type="entry name" value="Glutaredoxin"/>
    <property type="match status" value="1"/>
</dbReference>
<evidence type="ECO:0000256" key="4">
    <source>
        <dbReference type="ARBA" id="ARBA00023157"/>
    </source>
</evidence>
<protein>
    <submittedName>
        <fullName evidence="8">DsbE family thiol:disulfide interchange protein</fullName>
    </submittedName>
</protein>
<dbReference type="PANTHER" id="PTHR42852">
    <property type="entry name" value="THIOL:DISULFIDE INTERCHANGE PROTEIN DSBE"/>
    <property type="match status" value="1"/>
</dbReference>
<dbReference type="PROSITE" id="PS00194">
    <property type="entry name" value="THIOREDOXIN_1"/>
    <property type="match status" value="1"/>
</dbReference>
<accession>A0ABV7FE98</accession>
<name>A0ABV7FE98_9GAMM</name>
<keyword evidence="6" id="KW-1133">Transmembrane helix</keyword>
<feature type="domain" description="Thioredoxin" evidence="7">
    <location>
        <begin position="36"/>
        <end position="178"/>
    </location>
</feature>
<keyword evidence="6" id="KW-0472">Membrane</keyword>
<dbReference type="RefSeq" id="WP_378118045.1">
    <property type="nucleotide sequence ID" value="NZ_JBHRTF010000003.1"/>
</dbReference>
<keyword evidence="6" id="KW-0812">Transmembrane</keyword>
<keyword evidence="4" id="KW-1015">Disulfide bond</keyword>
<evidence type="ECO:0000256" key="5">
    <source>
        <dbReference type="ARBA" id="ARBA00023284"/>
    </source>
</evidence>
<organism evidence="8 9">
    <name type="scientific">Cellvibrio fontiphilus</name>
    <dbReference type="NCBI Taxonomy" id="1815559"/>
    <lineage>
        <taxon>Bacteria</taxon>
        <taxon>Pseudomonadati</taxon>
        <taxon>Pseudomonadota</taxon>
        <taxon>Gammaproteobacteria</taxon>
        <taxon>Cellvibrionales</taxon>
        <taxon>Cellvibrionaceae</taxon>
        <taxon>Cellvibrio</taxon>
    </lineage>
</organism>
<evidence type="ECO:0000256" key="2">
    <source>
        <dbReference type="ARBA" id="ARBA00007758"/>
    </source>
</evidence>
<dbReference type="CDD" id="cd03010">
    <property type="entry name" value="TlpA_like_DsbE"/>
    <property type="match status" value="1"/>
</dbReference>
<evidence type="ECO:0000313" key="9">
    <source>
        <dbReference type="Proteomes" id="UP001595555"/>
    </source>
</evidence>
<dbReference type="InterPro" id="IPR004799">
    <property type="entry name" value="Periplasmic_diS_OxRdtase_DsbE"/>
</dbReference>
<evidence type="ECO:0000256" key="3">
    <source>
        <dbReference type="ARBA" id="ARBA00022748"/>
    </source>
</evidence>
<proteinExistence type="inferred from homology"/>
<feature type="transmembrane region" description="Helical" evidence="6">
    <location>
        <begin position="6"/>
        <end position="23"/>
    </location>
</feature>
<sequence length="181" mass="20336">MNKQRLFLFVPLIVFAGMAIFFWRGLSLDPNAMPSALLNKPVPAFELPVLPAPENPPGLMIANQELLKGRVSLLNVWATWCVTCKQEHEFLNQLKAQGVPIYGINYKDNDEDAKTWLAELHNPYVFSVIDADGRLGLNLGVFGAPETYVIDKAGVVRYKHIGDVNQDVWEKTIQPIFNSLK</sequence>
<dbReference type="InterPro" id="IPR013740">
    <property type="entry name" value="Redoxin"/>
</dbReference>
<dbReference type="SUPFAM" id="SSF52833">
    <property type="entry name" value="Thioredoxin-like"/>
    <property type="match status" value="1"/>
</dbReference>
<comment type="subcellular location">
    <subcellularLocation>
        <location evidence="1">Cell inner membrane</location>
        <topology evidence="1">Single-pass membrane protein</topology>
        <orientation evidence="1">Periplasmic side</orientation>
    </subcellularLocation>
</comment>
<dbReference type="Pfam" id="PF08534">
    <property type="entry name" value="Redoxin"/>
    <property type="match status" value="1"/>
</dbReference>
<comment type="caution">
    <text evidence="8">The sequence shown here is derived from an EMBL/GenBank/DDBJ whole genome shotgun (WGS) entry which is preliminary data.</text>
</comment>
<keyword evidence="3" id="KW-0201">Cytochrome c-type biogenesis</keyword>